<gene>
    <name evidence="3" type="ORF">P153DRAFT_282336</name>
</gene>
<feature type="compositionally biased region" description="Polar residues" evidence="2">
    <location>
        <begin position="509"/>
        <end position="529"/>
    </location>
</feature>
<dbReference type="AlphaFoldDB" id="A0A6A6ARQ9"/>
<evidence type="ECO:0000256" key="1">
    <source>
        <dbReference type="SAM" id="Coils"/>
    </source>
</evidence>
<dbReference type="PANTHER" id="PTHR42023">
    <property type="entry name" value="BHLH DOMAIN-CONTAINING PROTEIN"/>
    <property type="match status" value="1"/>
</dbReference>
<sequence>MWKRFQGHGRDKERHAHIGNPVLLETTYDEDQLRRNPDVTDVQNATYQHNAPPSQPYLSWPEDYPDYRASTTPTVSSVYSRPSNDLYYYDNPVATSPSAYEDISPPSSPDSEQQQHLRQPRRYRSMRDVSPIDETRGKPQTADAPHKTTNIPVLRKAPPIVRTGESQPSQKFWGVKLAPNSKVKWDTYSGEPTSGDAGISQSVTPASYKGTGLPDVRPMGYHVSVSGPEIKKNVSLVERMGSLRVKTPPSMETTKPREPWSRTTGRSQIAPALRDEISRKPLQLPRKTEAREVDRADQVASNKHTTPAAQVPVAAETTLVADDIYNFDAHESAIKPIPPLKIGKNIAPRNLTSPISPINIGLGIQTPYSYPSPVTPTQAQQSLPPTAVNEPTEVWTQSREHTAIPERDTEPSNSRFSWTTYNSATTYQHSPPPSPPPPAMPTHTQVQRPRIVTEPISAASSILSRRRPVPQAGQLPSPVAQTARKPIPTPSVTPTTAKIRTFSPPSPRPASTLSTTTNKALPQPPTTLSASDHVSLLESQMEDLRIRRNNVHRLLDDLNKAAPANPLITDFKRARLVEQRKRAYADELAEIKAEEYDVGMKLHRAWKKREFEDPNQGSALWIRRVTG</sequence>
<feature type="region of interest" description="Disordered" evidence="2">
    <location>
        <begin position="246"/>
        <end position="266"/>
    </location>
</feature>
<feature type="compositionally biased region" description="Polar residues" evidence="2">
    <location>
        <begin position="299"/>
        <end position="308"/>
    </location>
</feature>
<dbReference type="OrthoDB" id="4507572at2759"/>
<evidence type="ECO:0000256" key="2">
    <source>
        <dbReference type="SAM" id="MobiDB-lite"/>
    </source>
</evidence>
<evidence type="ECO:0000313" key="3">
    <source>
        <dbReference type="EMBL" id="KAF2133527.1"/>
    </source>
</evidence>
<proteinExistence type="predicted"/>
<feature type="compositionally biased region" description="Polar residues" evidence="2">
    <location>
        <begin position="411"/>
        <end position="429"/>
    </location>
</feature>
<dbReference type="Proteomes" id="UP000799771">
    <property type="component" value="Unassembled WGS sequence"/>
</dbReference>
<dbReference type="EMBL" id="ML977499">
    <property type="protein sequence ID" value="KAF2133527.1"/>
    <property type="molecule type" value="Genomic_DNA"/>
</dbReference>
<feature type="coiled-coil region" evidence="1">
    <location>
        <begin position="541"/>
        <end position="594"/>
    </location>
</feature>
<feature type="compositionally biased region" description="Polar residues" evidence="2">
    <location>
        <begin position="69"/>
        <end position="83"/>
    </location>
</feature>
<dbReference type="PANTHER" id="PTHR42023:SF1">
    <property type="entry name" value="BHLH DOMAIN-CONTAINING PROTEIN"/>
    <property type="match status" value="1"/>
</dbReference>
<dbReference type="GeneID" id="54403623"/>
<feature type="compositionally biased region" description="Basic and acidic residues" evidence="2">
    <location>
        <begin position="398"/>
        <end position="410"/>
    </location>
</feature>
<accession>A0A6A6ARQ9</accession>
<name>A0A6A6ARQ9_9PLEO</name>
<feature type="compositionally biased region" description="Polar residues" evidence="2">
    <location>
        <begin position="41"/>
        <end position="52"/>
    </location>
</feature>
<reference evidence="3" key="1">
    <citation type="journal article" date="2020" name="Stud. Mycol.">
        <title>101 Dothideomycetes genomes: a test case for predicting lifestyles and emergence of pathogens.</title>
        <authorList>
            <person name="Haridas S."/>
            <person name="Albert R."/>
            <person name="Binder M."/>
            <person name="Bloem J."/>
            <person name="Labutti K."/>
            <person name="Salamov A."/>
            <person name="Andreopoulos B."/>
            <person name="Baker S."/>
            <person name="Barry K."/>
            <person name="Bills G."/>
            <person name="Bluhm B."/>
            <person name="Cannon C."/>
            <person name="Castanera R."/>
            <person name="Culley D."/>
            <person name="Daum C."/>
            <person name="Ezra D."/>
            <person name="Gonzalez J."/>
            <person name="Henrissat B."/>
            <person name="Kuo A."/>
            <person name="Liang C."/>
            <person name="Lipzen A."/>
            <person name="Lutzoni F."/>
            <person name="Magnuson J."/>
            <person name="Mondo S."/>
            <person name="Nolan M."/>
            <person name="Ohm R."/>
            <person name="Pangilinan J."/>
            <person name="Park H.-J."/>
            <person name="Ramirez L."/>
            <person name="Alfaro M."/>
            <person name="Sun H."/>
            <person name="Tritt A."/>
            <person name="Yoshinaga Y."/>
            <person name="Zwiers L.-H."/>
            <person name="Turgeon B."/>
            <person name="Goodwin S."/>
            <person name="Spatafora J."/>
            <person name="Crous P."/>
            <person name="Grigoriev I."/>
        </authorList>
    </citation>
    <scope>NUCLEOTIDE SEQUENCE</scope>
    <source>
        <strain evidence="3">CBS 119687</strain>
    </source>
</reference>
<feature type="region of interest" description="Disordered" evidence="2">
    <location>
        <begin position="394"/>
        <end position="446"/>
    </location>
</feature>
<keyword evidence="1" id="KW-0175">Coiled coil</keyword>
<feature type="region of interest" description="Disordered" evidence="2">
    <location>
        <begin position="461"/>
        <end position="529"/>
    </location>
</feature>
<feature type="region of interest" description="Disordered" evidence="2">
    <location>
        <begin position="1"/>
        <end position="146"/>
    </location>
</feature>
<evidence type="ECO:0000313" key="4">
    <source>
        <dbReference type="Proteomes" id="UP000799771"/>
    </source>
</evidence>
<feature type="compositionally biased region" description="Basic and acidic residues" evidence="2">
    <location>
        <begin position="286"/>
        <end position="297"/>
    </location>
</feature>
<dbReference type="RefSeq" id="XP_033527914.1">
    <property type="nucleotide sequence ID" value="XM_033663191.1"/>
</dbReference>
<protein>
    <submittedName>
        <fullName evidence="3">Uncharacterized protein</fullName>
    </submittedName>
</protein>
<feature type="compositionally biased region" description="Pro residues" evidence="2">
    <location>
        <begin position="430"/>
        <end position="440"/>
    </location>
</feature>
<organism evidence="3 4">
    <name type="scientific">Dothidotthia symphoricarpi CBS 119687</name>
    <dbReference type="NCBI Taxonomy" id="1392245"/>
    <lineage>
        <taxon>Eukaryota</taxon>
        <taxon>Fungi</taxon>
        <taxon>Dikarya</taxon>
        <taxon>Ascomycota</taxon>
        <taxon>Pezizomycotina</taxon>
        <taxon>Dothideomycetes</taxon>
        <taxon>Pleosporomycetidae</taxon>
        <taxon>Pleosporales</taxon>
        <taxon>Dothidotthiaceae</taxon>
        <taxon>Dothidotthia</taxon>
    </lineage>
</organism>
<keyword evidence="4" id="KW-1185">Reference proteome</keyword>
<feature type="region of interest" description="Disordered" evidence="2">
    <location>
        <begin position="286"/>
        <end position="308"/>
    </location>
</feature>